<keyword evidence="3" id="KW-1185">Reference proteome</keyword>
<dbReference type="EMBL" id="CABIKM010000067">
    <property type="protein sequence ID" value="VUZ86574.1"/>
    <property type="molecule type" value="Genomic_DNA"/>
</dbReference>
<dbReference type="Proteomes" id="UP000334340">
    <property type="component" value="Unassembled WGS sequence"/>
</dbReference>
<organism evidence="2 3">
    <name type="scientific">Candidatus Methylomirabilis lanthanidiphila</name>
    <dbReference type="NCBI Taxonomy" id="2211376"/>
    <lineage>
        <taxon>Bacteria</taxon>
        <taxon>Candidatus Methylomirabilota</taxon>
        <taxon>Candidatus Methylomirabilia</taxon>
        <taxon>Candidatus Methylomirabilales</taxon>
        <taxon>Candidatus Methylomirabilaceae</taxon>
        <taxon>Candidatus Methylomirabilis</taxon>
    </lineage>
</organism>
<protein>
    <submittedName>
        <fullName evidence="2">Uncharacterized protein</fullName>
    </submittedName>
</protein>
<evidence type="ECO:0000313" key="3">
    <source>
        <dbReference type="Proteomes" id="UP000334340"/>
    </source>
</evidence>
<evidence type="ECO:0000256" key="1">
    <source>
        <dbReference type="SAM" id="Coils"/>
    </source>
</evidence>
<keyword evidence="1" id="KW-0175">Coiled coil</keyword>
<evidence type="ECO:0000313" key="2">
    <source>
        <dbReference type="EMBL" id="VUZ86574.1"/>
    </source>
</evidence>
<sequence>MITTTIEYEKAQAELQDLQARLAELQRNHPIGEKGFTKAGIRKLIARLNEELAVFEGSEEARSSPSH</sequence>
<name>A0A564ZMM8_9BACT</name>
<dbReference type="AlphaFoldDB" id="A0A564ZMM8"/>
<accession>A0A564ZMM8</accession>
<feature type="coiled-coil region" evidence="1">
    <location>
        <begin position="1"/>
        <end position="28"/>
    </location>
</feature>
<proteinExistence type="predicted"/>
<reference evidence="2 3" key="1">
    <citation type="submission" date="2019-07" db="EMBL/GenBank/DDBJ databases">
        <authorList>
            <person name="Cremers G."/>
        </authorList>
    </citation>
    <scope>NUCLEOTIDE SEQUENCE [LARGE SCALE GENOMIC DNA]</scope>
</reference>
<gene>
    <name evidence="2" type="ORF">MELA_02979</name>
</gene>